<dbReference type="SUPFAM" id="SSF57756">
    <property type="entry name" value="Retrovirus zinc finger-like domains"/>
    <property type="match status" value="1"/>
</dbReference>
<dbReference type="GO" id="GO:0003676">
    <property type="term" value="F:nucleic acid binding"/>
    <property type="evidence" value="ECO:0007669"/>
    <property type="project" value="InterPro"/>
</dbReference>
<reference evidence="1" key="1">
    <citation type="submission" date="2021-01" db="EMBL/GenBank/DDBJ databases">
        <authorList>
            <consortium name="Genoscope - CEA"/>
            <person name="William W."/>
        </authorList>
    </citation>
    <scope>NUCLEOTIDE SEQUENCE</scope>
</reference>
<protein>
    <submittedName>
        <fullName evidence="1">(rape) hypothetical protein</fullName>
    </submittedName>
</protein>
<gene>
    <name evidence="1" type="ORF">DARMORV10_C06P12530.1</name>
</gene>
<organism evidence="1">
    <name type="scientific">Brassica napus</name>
    <name type="common">Rape</name>
    <dbReference type="NCBI Taxonomy" id="3708"/>
    <lineage>
        <taxon>Eukaryota</taxon>
        <taxon>Viridiplantae</taxon>
        <taxon>Streptophyta</taxon>
        <taxon>Embryophyta</taxon>
        <taxon>Tracheophyta</taxon>
        <taxon>Spermatophyta</taxon>
        <taxon>Magnoliopsida</taxon>
        <taxon>eudicotyledons</taxon>
        <taxon>Gunneridae</taxon>
        <taxon>Pentapetalae</taxon>
        <taxon>rosids</taxon>
        <taxon>malvids</taxon>
        <taxon>Brassicales</taxon>
        <taxon>Brassicaceae</taxon>
        <taxon>Brassiceae</taxon>
        <taxon>Brassica</taxon>
    </lineage>
</organism>
<sequence>MFHTAQWSSGHSATTPPLRSIKLWAHLTGIPLDLRHQEGLSWVAGLVWDPKETDDFTLNMVNLTLSHVKVELDLTQPLPSVVEFTRQNGEVVEVKVDFPWLPSTCSHCHELGHVMRNCLKYTPPPPVAPENGDSSKAK</sequence>
<dbReference type="EMBL" id="HG994370">
    <property type="protein sequence ID" value="CAF2056583.1"/>
    <property type="molecule type" value="Genomic_DNA"/>
</dbReference>
<evidence type="ECO:0000313" key="1">
    <source>
        <dbReference type="EMBL" id="CAF2056583.1"/>
    </source>
</evidence>
<dbReference type="Proteomes" id="UP001295469">
    <property type="component" value="Chromosome C06"/>
</dbReference>
<accession>A0A816Q5W9</accession>
<dbReference type="InterPro" id="IPR036875">
    <property type="entry name" value="Znf_CCHC_sf"/>
</dbReference>
<dbReference type="AlphaFoldDB" id="A0A816Q5W9"/>
<dbReference type="PANTHER" id="PTHR31286">
    <property type="entry name" value="GLYCINE-RICH CELL WALL STRUCTURAL PROTEIN 1.8-LIKE"/>
    <property type="match status" value="1"/>
</dbReference>
<proteinExistence type="predicted"/>
<dbReference type="PANTHER" id="PTHR31286:SF90">
    <property type="entry name" value="DUF4283 DOMAIN-CONTAINING PROTEIN"/>
    <property type="match status" value="1"/>
</dbReference>
<dbReference type="GO" id="GO:0008270">
    <property type="term" value="F:zinc ion binding"/>
    <property type="evidence" value="ECO:0007669"/>
    <property type="project" value="InterPro"/>
</dbReference>
<feature type="non-terminal residue" evidence="1">
    <location>
        <position position="138"/>
    </location>
</feature>
<dbReference type="InterPro" id="IPR040256">
    <property type="entry name" value="At4g02000-like"/>
</dbReference>
<name>A0A816Q5W9_BRANA</name>